<reference evidence="8 9" key="1">
    <citation type="submission" date="2016-10" db="EMBL/GenBank/DDBJ databases">
        <authorList>
            <person name="de Groot N.N."/>
        </authorList>
    </citation>
    <scope>NUCLEOTIDE SEQUENCE [LARGE SCALE GENOMIC DNA]</scope>
    <source>
        <strain evidence="8 9">L 420-91</strain>
    </source>
</reference>
<dbReference type="InterPro" id="IPR036388">
    <property type="entry name" value="WH-like_DNA-bd_sf"/>
</dbReference>
<proteinExistence type="inferred from homology"/>
<dbReference type="Proteomes" id="UP000826616">
    <property type="component" value="Chromosome"/>
</dbReference>
<dbReference type="AlphaFoldDB" id="A0A1G7Z781"/>
<dbReference type="OrthoDB" id="9785675at2"/>
<dbReference type="EMBL" id="CP080764">
    <property type="protein sequence ID" value="QYY41929.1"/>
    <property type="molecule type" value="Genomic_DNA"/>
</dbReference>
<dbReference type="PANTHER" id="PTHR43133:SF51">
    <property type="entry name" value="RNA POLYMERASE SIGMA FACTOR"/>
    <property type="match status" value="1"/>
</dbReference>
<dbReference type="InterPro" id="IPR013249">
    <property type="entry name" value="RNA_pol_sigma70_r4_t2"/>
</dbReference>
<name>A0A1G7Z781_ANETH</name>
<dbReference type="InterPro" id="IPR013324">
    <property type="entry name" value="RNA_pol_sigma_r3/r4-like"/>
</dbReference>
<dbReference type="GO" id="GO:0016987">
    <property type="term" value="F:sigma factor activity"/>
    <property type="evidence" value="ECO:0007669"/>
    <property type="project" value="UniProtKB-KW"/>
</dbReference>
<gene>
    <name evidence="7" type="ORF">K3F53_13660</name>
    <name evidence="8" type="ORF">SAMN04489735_100979</name>
</gene>
<dbReference type="Pfam" id="PF08281">
    <property type="entry name" value="Sigma70_r4_2"/>
    <property type="match status" value="1"/>
</dbReference>
<evidence type="ECO:0000313" key="9">
    <source>
        <dbReference type="Proteomes" id="UP000198956"/>
    </source>
</evidence>
<evidence type="ECO:0000256" key="2">
    <source>
        <dbReference type="ARBA" id="ARBA00023015"/>
    </source>
</evidence>
<dbReference type="InterPro" id="IPR039425">
    <property type="entry name" value="RNA_pol_sigma-70-like"/>
</dbReference>
<reference evidence="7 10" key="2">
    <citation type="submission" date="2021-08" db="EMBL/GenBank/DDBJ databases">
        <title>Complete genome sequence of the strain Aneurinibacillus thermoaerophilus CCM 8960.</title>
        <authorList>
            <person name="Musilova J."/>
            <person name="Kourilova X."/>
            <person name="Pernicova I."/>
            <person name="Bezdicek M."/>
            <person name="Lengerova M."/>
            <person name="Obruca S."/>
            <person name="Sedlar K."/>
        </authorList>
    </citation>
    <scope>NUCLEOTIDE SEQUENCE [LARGE SCALE GENOMIC DNA]</scope>
    <source>
        <strain evidence="7 10">CCM 8960</strain>
    </source>
</reference>
<dbReference type="PANTHER" id="PTHR43133">
    <property type="entry name" value="RNA POLYMERASE ECF-TYPE SIGMA FACTO"/>
    <property type="match status" value="1"/>
</dbReference>
<dbReference type="EMBL" id="FNDE01000009">
    <property type="protein sequence ID" value="SDH04612.1"/>
    <property type="molecule type" value="Genomic_DNA"/>
</dbReference>
<comment type="similarity">
    <text evidence="1">Belongs to the sigma-70 factor family. ECF subfamily.</text>
</comment>
<dbReference type="Gene3D" id="1.10.10.10">
    <property type="entry name" value="Winged helix-like DNA-binding domain superfamily/Winged helix DNA-binding domain"/>
    <property type="match status" value="1"/>
</dbReference>
<dbReference type="SUPFAM" id="SSF88946">
    <property type="entry name" value="Sigma2 domain of RNA polymerase sigma factors"/>
    <property type="match status" value="1"/>
</dbReference>
<dbReference type="InterPro" id="IPR013325">
    <property type="entry name" value="RNA_pol_sigma_r2"/>
</dbReference>
<organism evidence="8 9">
    <name type="scientific">Aneurinibacillus thermoaerophilus</name>
    <dbReference type="NCBI Taxonomy" id="143495"/>
    <lineage>
        <taxon>Bacteria</taxon>
        <taxon>Bacillati</taxon>
        <taxon>Bacillota</taxon>
        <taxon>Bacilli</taxon>
        <taxon>Bacillales</taxon>
        <taxon>Paenibacillaceae</taxon>
        <taxon>Aneurinibacillus group</taxon>
        <taxon>Aneurinibacillus</taxon>
    </lineage>
</organism>
<dbReference type="GO" id="GO:0003677">
    <property type="term" value="F:DNA binding"/>
    <property type="evidence" value="ECO:0007669"/>
    <property type="project" value="InterPro"/>
</dbReference>
<evidence type="ECO:0000259" key="6">
    <source>
        <dbReference type="Pfam" id="PF08281"/>
    </source>
</evidence>
<evidence type="ECO:0000313" key="7">
    <source>
        <dbReference type="EMBL" id="QYY41929.1"/>
    </source>
</evidence>
<evidence type="ECO:0000256" key="3">
    <source>
        <dbReference type="ARBA" id="ARBA00023082"/>
    </source>
</evidence>
<keyword evidence="4" id="KW-0804">Transcription</keyword>
<evidence type="ECO:0000259" key="5">
    <source>
        <dbReference type="Pfam" id="PF04542"/>
    </source>
</evidence>
<dbReference type="NCBIfam" id="TIGR02937">
    <property type="entry name" value="sigma70-ECF"/>
    <property type="match status" value="1"/>
</dbReference>
<evidence type="ECO:0000313" key="10">
    <source>
        <dbReference type="Proteomes" id="UP000826616"/>
    </source>
</evidence>
<dbReference type="Proteomes" id="UP000198956">
    <property type="component" value="Unassembled WGS sequence"/>
</dbReference>
<dbReference type="SUPFAM" id="SSF88659">
    <property type="entry name" value="Sigma3 and sigma4 domains of RNA polymerase sigma factors"/>
    <property type="match status" value="1"/>
</dbReference>
<keyword evidence="10" id="KW-1185">Reference proteome</keyword>
<dbReference type="InterPro" id="IPR014284">
    <property type="entry name" value="RNA_pol_sigma-70_dom"/>
</dbReference>
<evidence type="ECO:0000256" key="4">
    <source>
        <dbReference type="ARBA" id="ARBA00023163"/>
    </source>
</evidence>
<dbReference type="CDD" id="cd06171">
    <property type="entry name" value="Sigma70_r4"/>
    <property type="match status" value="1"/>
</dbReference>
<sequence length="180" mass="21067">MVDAELIRSAQNGDRKALVQLLESIEHSVYRTAFYILGNEHDALDASQEALIRIYTKIDTYQEKAKFSTWVQRIVTNICIDKFRKKKETVSIDQHELTLYDSHDVEREIERAGVAEEVREAIKRLPEHQRTVVTLRYLQDLSYGEIAEVMDMPLNTVKSYLYRARQHLQELLHEYQKGGV</sequence>
<dbReference type="Gene3D" id="1.10.1740.10">
    <property type="match status" value="1"/>
</dbReference>
<keyword evidence="3" id="KW-0731">Sigma factor</keyword>
<keyword evidence="2" id="KW-0805">Transcription regulation</keyword>
<feature type="domain" description="RNA polymerase sigma factor 70 region 4 type 2" evidence="6">
    <location>
        <begin position="116"/>
        <end position="168"/>
    </location>
</feature>
<dbReference type="InterPro" id="IPR007627">
    <property type="entry name" value="RNA_pol_sigma70_r2"/>
</dbReference>
<dbReference type="GeneID" id="97142424"/>
<evidence type="ECO:0000256" key="1">
    <source>
        <dbReference type="ARBA" id="ARBA00010641"/>
    </source>
</evidence>
<accession>A0A1G7Z781</accession>
<protein>
    <submittedName>
        <fullName evidence="8">RNA polymerase sigma-70 factor, ECF subfamily</fullName>
    </submittedName>
    <submittedName>
        <fullName evidence="7">Sigma-70 family RNA polymerase sigma factor</fullName>
    </submittedName>
</protein>
<evidence type="ECO:0000313" key="8">
    <source>
        <dbReference type="EMBL" id="SDH04612.1"/>
    </source>
</evidence>
<feature type="domain" description="RNA polymerase sigma-70 region 2" evidence="5">
    <location>
        <begin position="24"/>
        <end position="87"/>
    </location>
</feature>
<dbReference type="Pfam" id="PF04542">
    <property type="entry name" value="Sigma70_r2"/>
    <property type="match status" value="1"/>
</dbReference>
<dbReference type="RefSeq" id="WP_057898054.1">
    <property type="nucleotide sequence ID" value="NZ_CP080764.1"/>
</dbReference>
<dbReference type="GO" id="GO:0006352">
    <property type="term" value="P:DNA-templated transcription initiation"/>
    <property type="evidence" value="ECO:0007669"/>
    <property type="project" value="InterPro"/>
</dbReference>